<gene>
    <name evidence="4" type="ORF">GTP77_20475</name>
</gene>
<dbReference type="GO" id="GO:0005524">
    <property type="term" value="F:ATP binding"/>
    <property type="evidence" value="ECO:0007669"/>
    <property type="project" value="InterPro"/>
</dbReference>
<dbReference type="GO" id="GO:0016787">
    <property type="term" value="F:hydrolase activity"/>
    <property type="evidence" value="ECO:0007669"/>
    <property type="project" value="UniProtKB-KW"/>
</dbReference>
<dbReference type="Pfam" id="PF04851">
    <property type="entry name" value="ResIII"/>
    <property type="match status" value="1"/>
</dbReference>
<keyword evidence="1" id="KW-0378">Hydrolase</keyword>
<dbReference type="EMBL" id="WWCU01000026">
    <property type="protein sequence ID" value="MYN09701.1"/>
    <property type="molecule type" value="Genomic_DNA"/>
</dbReference>
<dbReference type="SMART" id="SM00490">
    <property type="entry name" value="HELICc"/>
    <property type="match status" value="1"/>
</dbReference>
<dbReference type="Pfam" id="PF00271">
    <property type="entry name" value="Helicase_C"/>
    <property type="match status" value="1"/>
</dbReference>
<dbReference type="SMART" id="SM00487">
    <property type="entry name" value="DEXDc"/>
    <property type="match status" value="1"/>
</dbReference>
<name>A0A7X4KPX1_9BURK</name>
<dbReference type="AlphaFoldDB" id="A0A7X4KPX1"/>
<evidence type="ECO:0000313" key="5">
    <source>
        <dbReference type="Proteomes" id="UP000450676"/>
    </source>
</evidence>
<keyword evidence="4" id="KW-0347">Helicase</keyword>
<dbReference type="InterPro" id="IPR027417">
    <property type="entry name" value="P-loop_NTPase"/>
</dbReference>
<dbReference type="SUPFAM" id="SSF52540">
    <property type="entry name" value="P-loop containing nucleoside triphosphate hydrolases"/>
    <property type="match status" value="2"/>
</dbReference>
<dbReference type="InterPro" id="IPR038718">
    <property type="entry name" value="SNF2-like_sf"/>
</dbReference>
<evidence type="ECO:0000256" key="2">
    <source>
        <dbReference type="SAM" id="MobiDB-lite"/>
    </source>
</evidence>
<dbReference type="PANTHER" id="PTHR45766:SF6">
    <property type="entry name" value="SWI_SNF-RELATED MATRIX-ASSOCIATED ACTIN-DEPENDENT REGULATOR OF CHROMATIN SUBFAMILY A-LIKE PROTEIN 1"/>
    <property type="match status" value="1"/>
</dbReference>
<organism evidence="4 5">
    <name type="scientific">Pseudoduganella aquatica</name>
    <dbReference type="NCBI Taxonomy" id="2660641"/>
    <lineage>
        <taxon>Bacteria</taxon>
        <taxon>Pseudomonadati</taxon>
        <taxon>Pseudomonadota</taxon>
        <taxon>Betaproteobacteria</taxon>
        <taxon>Burkholderiales</taxon>
        <taxon>Oxalobacteraceae</taxon>
        <taxon>Telluria group</taxon>
        <taxon>Pseudoduganella</taxon>
    </lineage>
</organism>
<dbReference type="InterPro" id="IPR014001">
    <property type="entry name" value="Helicase_ATP-bd"/>
</dbReference>
<dbReference type="GO" id="GO:0003677">
    <property type="term" value="F:DNA binding"/>
    <property type="evidence" value="ECO:0007669"/>
    <property type="project" value="InterPro"/>
</dbReference>
<proteinExistence type="predicted"/>
<reference evidence="4 5" key="1">
    <citation type="submission" date="2019-12" db="EMBL/GenBank/DDBJ databases">
        <title>Novel species isolated from a subtropical stream in China.</title>
        <authorList>
            <person name="Lu H."/>
        </authorList>
    </citation>
    <scope>NUCLEOTIDE SEQUENCE [LARGE SCALE GENOMIC DNA]</scope>
    <source>
        <strain evidence="4 5">FT127W</strain>
    </source>
</reference>
<keyword evidence="5" id="KW-1185">Reference proteome</keyword>
<dbReference type="Gene3D" id="3.40.50.10810">
    <property type="entry name" value="Tandem AAA-ATPase domain"/>
    <property type="match status" value="1"/>
</dbReference>
<dbReference type="PANTHER" id="PTHR45766">
    <property type="entry name" value="DNA ANNEALING HELICASE AND ENDONUCLEASE ZRANB3 FAMILY MEMBER"/>
    <property type="match status" value="1"/>
</dbReference>
<dbReference type="RefSeq" id="WP_161074000.1">
    <property type="nucleotide sequence ID" value="NZ_WWCU01000026.1"/>
</dbReference>
<dbReference type="Proteomes" id="UP000450676">
    <property type="component" value="Unassembled WGS sequence"/>
</dbReference>
<sequence>MRDWSTLRPEQISQEMNFELATPAWQYQPGHVSMANKQAEGVAYLCRLLEREGLALLADEVGMGKTFQALGVMHLLWQAKPEARVLVMAPNKSICRHWQNEHQQFLQEHCRPPVPADTAAAGAATICGNLAALCEQVRDPDKRFFLVTTHSLSMLGDGNVEGGDAGAGNSEDPAVRAKRIADGMRLDIHAALPGGFDLLVIDEAHYFRNIHGGSQRVAAGEGFFGKAAAPLARKALLLTATPSHKGMQDVRNILGFFKDIAPQPAPELLRRYALRRLRLMPTQDNNYVTKHSYRRELAVPASFGANSLSELFFAFYQKRLGKKMGRKILYGYLEGFESLGAATLPEAQAAGGDTSSKDFHKAPDSELLSAMSAEFHGLFGRLPDHPKYDATIAKLVPRALRDSDVPLHHNKHLVFVRRIPSVRELTQRVNRAYDELYIPLLLQAWGLKANDPVAQNWKASNWSRSGFAALTREVTERYSKRGEQLEAPPALDDAGGEQPAAPHDDRLGSVVANLFVVKRNAGKEDGQDGGKEGGSERTDCANVRLRFRKPESVFSLFLEPAADYRSAGYSACYDSIDGHKSLYATAARDTRLHRHKLAGEPQPPEHYVPAQITPTTQELETAWGLIHPLLTDSEREILDGWRCRIGVAENFANYLREGFLQASPVMVELYCWFTAFRLEQWKNQGKEKTRSYDHASAPERYRMFVEYAKLRMPGSLMLAYFREALPSFETLCKKIAGYKPADYKKKWTVLTQMHNPAWYASGASGDRDRLIIGFNSPFFPNVLVATSVFQEGVNLHLQCRQVHHYGIAWTPGDNEQRVGRVDRLFGRVYKELAQPGSTTLDIHFPYLERSFDEDQVGSFVRHKHGVEAAMDFCLQDAFDKAIDTTLAPGEWKQYLRTPASGAGQRPDPYGAHF</sequence>
<keyword evidence="4" id="KW-0547">Nucleotide-binding</keyword>
<comment type="caution">
    <text evidence="4">The sequence shown here is derived from an EMBL/GenBank/DDBJ whole genome shotgun (WGS) entry which is preliminary data.</text>
</comment>
<feature type="domain" description="Helicase ATP-binding" evidence="3">
    <location>
        <begin position="46"/>
        <end position="260"/>
    </location>
</feature>
<dbReference type="PROSITE" id="PS51192">
    <property type="entry name" value="HELICASE_ATP_BIND_1"/>
    <property type="match status" value="1"/>
</dbReference>
<dbReference type="InterPro" id="IPR001650">
    <property type="entry name" value="Helicase_C-like"/>
</dbReference>
<keyword evidence="4" id="KW-0067">ATP-binding</keyword>
<protein>
    <submittedName>
        <fullName evidence="4">DEAD/DEAH box helicase family protein</fullName>
    </submittedName>
</protein>
<dbReference type="InterPro" id="IPR006935">
    <property type="entry name" value="Helicase/UvrB_N"/>
</dbReference>
<evidence type="ECO:0000256" key="1">
    <source>
        <dbReference type="ARBA" id="ARBA00022801"/>
    </source>
</evidence>
<accession>A0A7X4KPX1</accession>
<evidence type="ECO:0000313" key="4">
    <source>
        <dbReference type="EMBL" id="MYN09701.1"/>
    </source>
</evidence>
<evidence type="ECO:0000259" key="3">
    <source>
        <dbReference type="PROSITE" id="PS51192"/>
    </source>
</evidence>
<feature type="region of interest" description="Disordered" evidence="2">
    <location>
        <begin position="479"/>
        <end position="505"/>
    </location>
</feature>
<dbReference type="Gene3D" id="3.40.50.300">
    <property type="entry name" value="P-loop containing nucleotide triphosphate hydrolases"/>
    <property type="match status" value="1"/>
</dbReference>
<dbReference type="GO" id="GO:0004386">
    <property type="term" value="F:helicase activity"/>
    <property type="evidence" value="ECO:0007669"/>
    <property type="project" value="UniProtKB-KW"/>
</dbReference>